<keyword evidence="1" id="KW-0472">Membrane</keyword>
<gene>
    <name evidence="2" type="ORF">FD09_GL002624</name>
</gene>
<keyword evidence="1" id="KW-1133">Transmembrane helix</keyword>
<feature type="transmembrane region" description="Helical" evidence="1">
    <location>
        <begin position="55"/>
        <end position="79"/>
    </location>
</feature>
<reference evidence="2 3" key="1">
    <citation type="journal article" date="2015" name="Genome Announc.">
        <title>Expanding the biotechnology potential of lactobacilli through comparative genomics of 213 strains and associated genera.</title>
        <authorList>
            <person name="Sun Z."/>
            <person name="Harris H.M."/>
            <person name="McCann A."/>
            <person name="Guo C."/>
            <person name="Argimon S."/>
            <person name="Zhang W."/>
            <person name="Yang X."/>
            <person name="Jeffery I.B."/>
            <person name="Cooney J.C."/>
            <person name="Kagawa T.F."/>
            <person name="Liu W."/>
            <person name="Song Y."/>
            <person name="Salvetti E."/>
            <person name="Wrobel A."/>
            <person name="Rasinkangas P."/>
            <person name="Parkhill J."/>
            <person name="Rea M.C."/>
            <person name="O'Sullivan O."/>
            <person name="Ritari J."/>
            <person name="Douillard F.P."/>
            <person name="Paul Ross R."/>
            <person name="Yang R."/>
            <person name="Briner A.E."/>
            <person name="Felis G.E."/>
            <person name="de Vos W.M."/>
            <person name="Barrangou R."/>
            <person name="Klaenhammer T.R."/>
            <person name="Caufield P.W."/>
            <person name="Cui Y."/>
            <person name="Zhang H."/>
            <person name="O'Toole P.W."/>
        </authorList>
    </citation>
    <scope>NUCLEOTIDE SEQUENCE [LARGE SCALE GENOMIC DNA]</scope>
    <source>
        <strain evidence="2 3">DSM 12744</strain>
    </source>
</reference>
<dbReference type="EMBL" id="AZEC01000005">
    <property type="protein sequence ID" value="KRL13081.1"/>
    <property type="molecule type" value="Genomic_DNA"/>
</dbReference>
<sequence length="104" mass="11889">MVNIGFFNWQIFVATYWTLASKTYFIGVVGGLLHVWSYLISLRYPGVLVGNLCGIVGYILLFILPNLFWIGLIFLIISIRLVMHNSPRFASHQQDNTMRHEGNA</sequence>
<dbReference type="PATRIC" id="fig|1423792.3.peg.2673"/>
<comment type="caution">
    <text evidence="2">The sequence shown here is derived from an EMBL/GenBank/DDBJ whole genome shotgun (WGS) entry which is preliminary data.</text>
</comment>
<evidence type="ECO:0000256" key="1">
    <source>
        <dbReference type="SAM" id="Phobius"/>
    </source>
</evidence>
<dbReference type="Proteomes" id="UP000051330">
    <property type="component" value="Unassembled WGS sequence"/>
</dbReference>
<name>A0A0R1MZX6_9LACO</name>
<proteinExistence type="predicted"/>
<organism evidence="2 3">
    <name type="scientific">Schleiferilactobacillus perolens DSM 12744</name>
    <dbReference type="NCBI Taxonomy" id="1423792"/>
    <lineage>
        <taxon>Bacteria</taxon>
        <taxon>Bacillati</taxon>
        <taxon>Bacillota</taxon>
        <taxon>Bacilli</taxon>
        <taxon>Lactobacillales</taxon>
        <taxon>Lactobacillaceae</taxon>
        <taxon>Schleiferilactobacillus</taxon>
    </lineage>
</organism>
<evidence type="ECO:0000313" key="3">
    <source>
        <dbReference type="Proteomes" id="UP000051330"/>
    </source>
</evidence>
<dbReference type="AlphaFoldDB" id="A0A0R1MZX6"/>
<accession>A0A0R1MZX6</accession>
<evidence type="ECO:0000313" key="2">
    <source>
        <dbReference type="EMBL" id="KRL13081.1"/>
    </source>
</evidence>
<feature type="transmembrane region" description="Helical" evidence="1">
    <location>
        <begin position="12"/>
        <end position="35"/>
    </location>
</feature>
<keyword evidence="1" id="KW-0812">Transmembrane</keyword>
<keyword evidence="3" id="KW-1185">Reference proteome</keyword>
<protein>
    <submittedName>
        <fullName evidence="2">Uncharacterized protein</fullName>
    </submittedName>
</protein>